<dbReference type="PROSITE" id="PS51257">
    <property type="entry name" value="PROKAR_LIPOPROTEIN"/>
    <property type="match status" value="1"/>
</dbReference>
<feature type="signal peptide" evidence="1">
    <location>
        <begin position="1"/>
        <end position="34"/>
    </location>
</feature>
<dbReference type="PANTHER" id="PTHR36302:SF1">
    <property type="entry name" value="COPPER CHAPERONE PCU(A)C"/>
    <property type="match status" value="1"/>
</dbReference>
<dbReference type="Proteomes" id="UP001259803">
    <property type="component" value="Unassembled WGS sequence"/>
</dbReference>
<name>A0ABU2ZGU6_9SPHN</name>
<feature type="chain" id="PRO_5045135458" evidence="1">
    <location>
        <begin position="35"/>
        <end position="185"/>
    </location>
</feature>
<keyword evidence="1" id="KW-0732">Signal</keyword>
<reference evidence="2 3" key="1">
    <citation type="submission" date="2023-09" db="EMBL/GenBank/DDBJ databases">
        <authorList>
            <person name="Rey-Velasco X."/>
        </authorList>
    </citation>
    <scope>NUCLEOTIDE SEQUENCE [LARGE SCALE GENOMIC DNA]</scope>
    <source>
        <strain evidence="2 3">F390</strain>
    </source>
</reference>
<dbReference type="Gene3D" id="2.60.40.1890">
    <property type="entry name" value="PCu(A)C copper chaperone"/>
    <property type="match status" value="1"/>
</dbReference>
<dbReference type="PANTHER" id="PTHR36302">
    <property type="entry name" value="BLR7088 PROTEIN"/>
    <property type="match status" value="1"/>
</dbReference>
<dbReference type="Pfam" id="PF04314">
    <property type="entry name" value="PCuAC"/>
    <property type="match status" value="1"/>
</dbReference>
<comment type="caution">
    <text evidence="2">The sequence shown here is derived from an EMBL/GenBank/DDBJ whole genome shotgun (WGS) entry which is preliminary data.</text>
</comment>
<dbReference type="SUPFAM" id="SSF110087">
    <property type="entry name" value="DR1885-like metal-binding protein"/>
    <property type="match status" value="1"/>
</dbReference>
<keyword evidence="3" id="KW-1185">Reference proteome</keyword>
<dbReference type="InterPro" id="IPR036182">
    <property type="entry name" value="PCuAC_sf"/>
</dbReference>
<dbReference type="InterPro" id="IPR058248">
    <property type="entry name" value="Lxx211020-like"/>
</dbReference>
<evidence type="ECO:0000313" key="2">
    <source>
        <dbReference type="EMBL" id="MDT0575539.1"/>
    </source>
</evidence>
<accession>A0ABU2ZGU6</accession>
<gene>
    <name evidence="2" type="ORF">RM533_05015</name>
</gene>
<dbReference type="RefSeq" id="WP_311340093.1">
    <property type="nucleotide sequence ID" value="NZ_JAVRHS010000002.1"/>
</dbReference>
<dbReference type="EMBL" id="JAVRHS010000002">
    <property type="protein sequence ID" value="MDT0575539.1"/>
    <property type="molecule type" value="Genomic_DNA"/>
</dbReference>
<evidence type="ECO:0000313" key="3">
    <source>
        <dbReference type="Proteomes" id="UP001259803"/>
    </source>
</evidence>
<evidence type="ECO:0000256" key="1">
    <source>
        <dbReference type="SAM" id="SignalP"/>
    </source>
</evidence>
<protein>
    <submittedName>
        <fullName evidence="2">Copper chaperone PCu(A)C</fullName>
    </submittedName>
</protein>
<sequence>MRTSSSSIRRPMWSRALLPAVLALILAGCGDATEAPDVDNMIPEITEPDVPEGVLVTQAFVRMPAATGRPAVAYFSVANQGDMPRNIVAVAVANAGRTELHQTTQANGVSSMRPVTSVSVQPGQSLAFQPGGYHVMLFDLDPAMQARTTADLTISFDNGDKASVAAPIIKPGDPEYTEGMMGKTS</sequence>
<proteinExistence type="predicted"/>
<dbReference type="InterPro" id="IPR007410">
    <property type="entry name" value="LpqE-like"/>
</dbReference>
<organism evidence="2 3">
    <name type="scientific">Croceicoccus esteveae</name>
    <dbReference type="NCBI Taxonomy" id="3075597"/>
    <lineage>
        <taxon>Bacteria</taxon>
        <taxon>Pseudomonadati</taxon>
        <taxon>Pseudomonadota</taxon>
        <taxon>Alphaproteobacteria</taxon>
        <taxon>Sphingomonadales</taxon>
        <taxon>Erythrobacteraceae</taxon>
        <taxon>Croceicoccus</taxon>
    </lineage>
</organism>